<protein>
    <submittedName>
        <fullName evidence="1">Uncharacterized protein</fullName>
    </submittedName>
</protein>
<dbReference type="AlphaFoldDB" id="A0A0F9EB85"/>
<dbReference type="EMBL" id="LAZR01025641">
    <property type="protein sequence ID" value="KKL71278.1"/>
    <property type="molecule type" value="Genomic_DNA"/>
</dbReference>
<proteinExistence type="predicted"/>
<organism evidence="1">
    <name type="scientific">marine sediment metagenome</name>
    <dbReference type="NCBI Taxonomy" id="412755"/>
    <lineage>
        <taxon>unclassified sequences</taxon>
        <taxon>metagenomes</taxon>
        <taxon>ecological metagenomes</taxon>
    </lineage>
</organism>
<reference evidence="1" key="1">
    <citation type="journal article" date="2015" name="Nature">
        <title>Complex archaea that bridge the gap between prokaryotes and eukaryotes.</title>
        <authorList>
            <person name="Spang A."/>
            <person name="Saw J.H."/>
            <person name="Jorgensen S.L."/>
            <person name="Zaremba-Niedzwiedzka K."/>
            <person name="Martijn J."/>
            <person name="Lind A.E."/>
            <person name="van Eijk R."/>
            <person name="Schleper C."/>
            <person name="Guy L."/>
            <person name="Ettema T.J."/>
        </authorList>
    </citation>
    <scope>NUCLEOTIDE SEQUENCE</scope>
</reference>
<name>A0A0F9EB85_9ZZZZ</name>
<accession>A0A0F9EB85</accession>
<sequence>MKTRTVTLVTKVIVFVRGENDFGQVEGGQV</sequence>
<comment type="caution">
    <text evidence="1">The sequence shown here is derived from an EMBL/GenBank/DDBJ whole genome shotgun (WGS) entry which is preliminary data.</text>
</comment>
<evidence type="ECO:0000313" key="1">
    <source>
        <dbReference type="EMBL" id="KKL71278.1"/>
    </source>
</evidence>
<gene>
    <name evidence="1" type="ORF">LCGC14_2096500</name>
</gene>